<feature type="region of interest" description="Disordered" evidence="4">
    <location>
        <begin position="397"/>
        <end position="418"/>
    </location>
</feature>
<proteinExistence type="predicted"/>
<dbReference type="KEGG" id="tet:TTHERM_00326930"/>
<reference evidence="7" key="1">
    <citation type="journal article" date="2006" name="PLoS Biol.">
        <title>Macronuclear genome sequence of the ciliate Tetrahymena thermophila, a model eukaryote.</title>
        <authorList>
            <person name="Eisen J.A."/>
            <person name="Coyne R.S."/>
            <person name="Wu M."/>
            <person name="Wu D."/>
            <person name="Thiagarajan M."/>
            <person name="Wortman J.R."/>
            <person name="Badger J.H."/>
            <person name="Ren Q."/>
            <person name="Amedeo P."/>
            <person name="Jones K.M."/>
            <person name="Tallon L.J."/>
            <person name="Delcher A.L."/>
            <person name="Salzberg S.L."/>
            <person name="Silva J.C."/>
            <person name="Haas B.J."/>
            <person name="Majoros W.H."/>
            <person name="Farzad M."/>
            <person name="Carlton J.M."/>
            <person name="Smith R.K. Jr."/>
            <person name="Garg J."/>
            <person name="Pearlman R.E."/>
            <person name="Karrer K.M."/>
            <person name="Sun L."/>
            <person name="Manning G."/>
            <person name="Elde N.C."/>
            <person name="Turkewitz A.P."/>
            <person name="Asai D.J."/>
            <person name="Wilkes D.E."/>
            <person name="Wang Y."/>
            <person name="Cai H."/>
            <person name="Collins K."/>
            <person name="Stewart B.A."/>
            <person name="Lee S.R."/>
            <person name="Wilamowska K."/>
            <person name="Weinberg Z."/>
            <person name="Ruzzo W.L."/>
            <person name="Wloga D."/>
            <person name="Gaertig J."/>
            <person name="Frankel J."/>
            <person name="Tsao C.-C."/>
            <person name="Gorovsky M.A."/>
            <person name="Keeling P.J."/>
            <person name="Waller R.F."/>
            <person name="Patron N.J."/>
            <person name="Cherry J.M."/>
            <person name="Stover N.A."/>
            <person name="Krieger C.J."/>
            <person name="del Toro C."/>
            <person name="Ryder H.F."/>
            <person name="Williamson S.C."/>
            <person name="Barbeau R.A."/>
            <person name="Hamilton E.P."/>
            <person name="Orias E."/>
        </authorList>
    </citation>
    <scope>NUCLEOTIDE SEQUENCE [LARGE SCALE GENOMIC DNA]</scope>
    <source>
        <strain evidence="7">SB210</strain>
    </source>
</reference>
<evidence type="ECO:0000256" key="1">
    <source>
        <dbReference type="ARBA" id="ARBA00022441"/>
    </source>
</evidence>
<evidence type="ECO:0000256" key="4">
    <source>
        <dbReference type="SAM" id="MobiDB-lite"/>
    </source>
</evidence>
<dbReference type="CDD" id="cd06503">
    <property type="entry name" value="ATP-synt_Fo_b"/>
    <property type="match status" value="1"/>
</dbReference>
<dbReference type="PANTHER" id="PTHR46260">
    <property type="entry name" value="RING-TYPE DOMAIN-CONTAINING PROTEIN"/>
    <property type="match status" value="1"/>
</dbReference>
<feature type="region of interest" description="Disordered" evidence="4">
    <location>
        <begin position="708"/>
        <end position="736"/>
    </location>
</feature>
<dbReference type="InterPro" id="IPR006652">
    <property type="entry name" value="Kelch_1"/>
</dbReference>
<dbReference type="InterPro" id="IPR051746">
    <property type="entry name" value="Kelch_domain_containing_8"/>
</dbReference>
<feature type="region of interest" description="Disordered" evidence="4">
    <location>
        <begin position="1"/>
        <end position="24"/>
    </location>
</feature>
<keyword evidence="7" id="KW-1185">Reference proteome</keyword>
<dbReference type="Gene3D" id="2.120.10.80">
    <property type="entry name" value="Kelch-type beta propeller"/>
    <property type="match status" value="1"/>
</dbReference>
<dbReference type="OrthoDB" id="283842at2759"/>
<accession>I7LXU4</accession>
<dbReference type="Proteomes" id="UP000009168">
    <property type="component" value="Unassembled WGS sequence"/>
</dbReference>
<keyword evidence="2" id="KW-0677">Repeat</keyword>
<feature type="compositionally biased region" description="Polar residues" evidence="4">
    <location>
        <begin position="349"/>
        <end position="359"/>
    </location>
</feature>
<gene>
    <name evidence="6" type="ORF">TTHERM_00326930</name>
</gene>
<dbReference type="SMART" id="SM00612">
    <property type="entry name" value="Kelch"/>
    <property type="match status" value="2"/>
</dbReference>
<feature type="coiled-coil region" evidence="3">
    <location>
        <begin position="144"/>
        <end position="185"/>
    </location>
</feature>
<evidence type="ECO:0000256" key="3">
    <source>
        <dbReference type="SAM" id="Coils"/>
    </source>
</evidence>
<keyword evidence="1" id="KW-0880">Kelch repeat</keyword>
<sequence>MLASRNYSQFGENSSQNSRNMTPNQQVMGIPKIMCGDHQGFFITHFCSKIQCLKGLCQKCIKEHNQYHKDRKEYAEIETLEDISSNCQQKIHTCLKDYTEEQENIQQQIKSEEQHHKSQQVLQKMSEAESQCQNIVQSYFKTVRKEYEIALRKMDAEKQKMNKQLQEIENEKNKLNGFLRELQENQFQISTLQHLLKLDFSIFINEKLGVIGQYFEQLISVTPSITINFENVHRQIYEICQNTCFLTYSGQSPKQKSITQLRQEISINNRKASTPSNFNGTSEQNGNSQRHISLSPFKSNNFNVPLTQQINFKDSSQFSQNSERSYNEFSGMQQQRNKSYSPAPDSRVVAQQTSSVVRPNQQPKIPILNNVENSQSQQDDKYTPVSKKMKMKIFDTKPNLLSSPRPPTNSNQQSLKSSVARTIGENKINGQYQSNILQSNNINNVHSSQNITPNFLTGKNSNAQNTGFSSFNSNTPQSFNPQNENQISSLNNLSSNNKFAENNKNLIPQQSNFANIKFNPTPRNEIQINSNDIPQNQQLQFSRNELLNNNQSQAGLAQNQLTAGYPQSQFGQSIQLSQYNNNNSNIGGNNLFQQDINNSSTSQMKNMNEVSSSNFNRGNSFNPSQAQDKDNYSYSNNNINMLQHIPQKYKQVQNVNQFIPEESQDYQQESQNLGLNRNNHNQQFNNIQSPQNDIYGISAQNITSNIPQQYNSQYNPQSQQQSTINNNPNHKKNNQEDAFNTNNMNSHRQIEVKDSRQKDFQVQMANYLKQESNYQYLHFFQPKSNILHIVNIQDVKQASNGSSQSSYLKFYQIQMKTDDPSFTVPRFHKSITLRDGSIYLMGGVSPSSNHSKTVYKYEFTKNKLQAVSEMITGRSGFGCVYSPFNNSIYVIGGACDEDGVTNQCERYDLNTNKWSSISYLNNPTFNPAVCYFQAPNGKNYLFKFAGKIDDDNLDTTIERYDLQSDRWEIIPTQTQIPILLSSANCCQINSNNILVFGGAYTQSQEKASTCFLLNVNLDSITKNQLVHEIKGINQIELPNSEGFSNQQSFIHDNQLYTIQNVSEKKNPEIIYLDRKRIISFNSQSWMVLNNIELLEKNS</sequence>
<feature type="compositionally biased region" description="Polar residues" evidence="4">
    <location>
        <begin position="408"/>
        <end position="418"/>
    </location>
</feature>
<feature type="region of interest" description="Disordered" evidence="4">
    <location>
        <begin position="313"/>
        <end position="359"/>
    </location>
</feature>
<dbReference type="PANTHER" id="PTHR46260:SF3">
    <property type="entry name" value="RING-TYPE DOMAIN-CONTAINING PROTEIN"/>
    <property type="match status" value="1"/>
</dbReference>
<dbReference type="Pfam" id="PF24981">
    <property type="entry name" value="Beta-prop_ATRN-LZTR1"/>
    <property type="match status" value="1"/>
</dbReference>
<dbReference type="AlphaFoldDB" id="I7LXU4"/>
<organism evidence="6 7">
    <name type="scientific">Tetrahymena thermophila (strain SB210)</name>
    <dbReference type="NCBI Taxonomy" id="312017"/>
    <lineage>
        <taxon>Eukaryota</taxon>
        <taxon>Sar</taxon>
        <taxon>Alveolata</taxon>
        <taxon>Ciliophora</taxon>
        <taxon>Intramacronucleata</taxon>
        <taxon>Oligohymenophorea</taxon>
        <taxon>Hymenostomatida</taxon>
        <taxon>Tetrahymenina</taxon>
        <taxon>Tetrahymenidae</taxon>
        <taxon>Tetrahymena</taxon>
    </lineage>
</organism>
<feature type="compositionally biased region" description="Low complexity" evidence="4">
    <location>
        <begin position="708"/>
        <end position="728"/>
    </location>
</feature>
<dbReference type="GeneID" id="7833166"/>
<feature type="compositionally biased region" description="Polar residues" evidence="4">
    <location>
        <begin position="313"/>
        <end position="340"/>
    </location>
</feature>
<keyword evidence="3" id="KW-0175">Coiled coil</keyword>
<feature type="region of interest" description="Disordered" evidence="4">
    <location>
        <begin position="455"/>
        <end position="475"/>
    </location>
</feature>
<dbReference type="InterPro" id="IPR056737">
    <property type="entry name" value="Beta-prop_ATRN-MKLN-like"/>
</dbReference>
<name>I7LXU4_TETTS</name>
<feature type="region of interest" description="Disordered" evidence="4">
    <location>
        <begin position="268"/>
        <end position="295"/>
    </location>
</feature>
<dbReference type="STRING" id="312017.I7LXU4"/>
<protein>
    <submittedName>
        <fullName evidence="6">Kelch motif protein</fullName>
    </submittedName>
</protein>
<dbReference type="EMBL" id="GG662299">
    <property type="protein sequence ID" value="EAS06211.1"/>
    <property type="molecule type" value="Genomic_DNA"/>
</dbReference>
<feature type="compositionally biased region" description="Low complexity" evidence="4">
    <location>
        <begin position="611"/>
        <end position="624"/>
    </location>
</feature>
<feature type="domain" description="Attractin/MKLN-like beta-propeller" evidence="5">
    <location>
        <begin position="838"/>
        <end position="1007"/>
    </location>
</feature>
<dbReference type="SUPFAM" id="SSF117281">
    <property type="entry name" value="Kelch motif"/>
    <property type="match status" value="1"/>
</dbReference>
<evidence type="ECO:0000313" key="6">
    <source>
        <dbReference type="EMBL" id="EAS06211.1"/>
    </source>
</evidence>
<dbReference type="RefSeq" id="XP_001026456.1">
    <property type="nucleotide sequence ID" value="XM_001026456.1"/>
</dbReference>
<dbReference type="eggNOG" id="KOG4441">
    <property type="taxonomic scope" value="Eukaryota"/>
</dbReference>
<evidence type="ECO:0000313" key="7">
    <source>
        <dbReference type="Proteomes" id="UP000009168"/>
    </source>
</evidence>
<evidence type="ECO:0000256" key="2">
    <source>
        <dbReference type="ARBA" id="ARBA00022737"/>
    </source>
</evidence>
<evidence type="ECO:0000259" key="5">
    <source>
        <dbReference type="Pfam" id="PF24981"/>
    </source>
</evidence>
<dbReference type="InParanoid" id="I7LXU4"/>
<dbReference type="HOGENOM" id="CLU_283642_0_0_1"/>
<dbReference type="InterPro" id="IPR015915">
    <property type="entry name" value="Kelch-typ_b-propeller"/>
</dbReference>
<feature type="region of interest" description="Disordered" evidence="4">
    <location>
        <begin position="604"/>
        <end position="633"/>
    </location>
</feature>